<dbReference type="InterPro" id="IPR051089">
    <property type="entry name" value="prtT"/>
</dbReference>
<reference evidence="7" key="1">
    <citation type="journal article" date="2020" name="Stud. Mycol.">
        <title>101 Dothideomycetes genomes: a test case for predicting lifestyles and emergence of pathogens.</title>
        <authorList>
            <person name="Haridas S."/>
            <person name="Albert R."/>
            <person name="Binder M."/>
            <person name="Bloem J."/>
            <person name="Labutti K."/>
            <person name="Salamov A."/>
            <person name="Andreopoulos B."/>
            <person name="Baker S."/>
            <person name="Barry K."/>
            <person name="Bills G."/>
            <person name="Bluhm B."/>
            <person name="Cannon C."/>
            <person name="Castanera R."/>
            <person name="Culley D."/>
            <person name="Daum C."/>
            <person name="Ezra D."/>
            <person name="Gonzalez J."/>
            <person name="Henrissat B."/>
            <person name="Kuo A."/>
            <person name="Liang C."/>
            <person name="Lipzen A."/>
            <person name="Lutzoni F."/>
            <person name="Magnuson J."/>
            <person name="Mondo S."/>
            <person name="Nolan M."/>
            <person name="Ohm R."/>
            <person name="Pangilinan J."/>
            <person name="Park H.-J."/>
            <person name="Ramirez L."/>
            <person name="Alfaro M."/>
            <person name="Sun H."/>
            <person name="Tritt A."/>
            <person name="Yoshinaga Y."/>
            <person name="Zwiers L.-H."/>
            <person name="Turgeon B."/>
            <person name="Goodwin S."/>
            <person name="Spatafora J."/>
            <person name="Crous P."/>
            <person name="Grigoriev I."/>
        </authorList>
    </citation>
    <scope>NUCLEOTIDE SEQUENCE</scope>
    <source>
        <strain evidence="7">ATCC 36951</strain>
    </source>
</reference>
<keyword evidence="8" id="KW-1185">Reference proteome</keyword>
<feature type="domain" description="Xylanolytic transcriptional activator regulatory" evidence="6">
    <location>
        <begin position="13"/>
        <end position="170"/>
    </location>
</feature>
<dbReference type="Pfam" id="PF04082">
    <property type="entry name" value="Fungal_trans"/>
    <property type="match status" value="1"/>
</dbReference>
<dbReference type="Proteomes" id="UP000799537">
    <property type="component" value="Unassembled WGS sequence"/>
</dbReference>
<dbReference type="GO" id="GO:0000981">
    <property type="term" value="F:DNA-binding transcription factor activity, RNA polymerase II-specific"/>
    <property type="evidence" value="ECO:0007669"/>
    <property type="project" value="TreeGrafter"/>
</dbReference>
<evidence type="ECO:0000313" key="7">
    <source>
        <dbReference type="EMBL" id="KAF2166990.1"/>
    </source>
</evidence>
<evidence type="ECO:0000313" key="8">
    <source>
        <dbReference type="Proteomes" id="UP000799537"/>
    </source>
</evidence>
<evidence type="ECO:0000256" key="2">
    <source>
        <dbReference type="ARBA" id="ARBA00023015"/>
    </source>
</evidence>
<comment type="subcellular location">
    <subcellularLocation>
        <location evidence="1">Nucleus</location>
    </subcellularLocation>
</comment>
<dbReference type="GeneID" id="54566084"/>
<organism evidence="7 8">
    <name type="scientific">Zasmidium cellare ATCC 36951</name>
    <dbReference type="NCBI Taxonomy" id="1080233"/>
    <lineage>
        <taxon>Eukaryota</taxon>
        <taxon>Fungi</taxon>
        <taxon>Dikarya</taxon>
        <taxon>Ascomycota</taxon>
        <taxon>Pezizomycotina</taxon>
        <taxon>Dothideomycetes</taxon>
        <taxon>Dothideomycetidae</taxon>
        <taxon>Mycosphaerellales</taxon>
        <taxon>Mycosphaerellaceae</taxon>
        <taxon>Zasmidium</taxon>
    </lineage>
</organism>
<accession>A0A6A6CLG0</accession>
<gene>
    <name evidence="7" type="ORF">M409DRAFT_54748</name>
</gene>
<evidence type="ECO:0000256" key="5">
    <source>
        <dbReference type="ARBA" id="ARBA00023242"/>
    </source>
</evidence>
<keyword evidence="4" id="KW-0804">Transcription</keyword>
<dbReference type="GO" id="GO:0000976">
    <property type="term" value="F:transcription cis-regulatory region binding"/>
    <property type="evidence" value="ECO:0007669"/>
    <property type="project" value="TreeGrafter"/>
</dbReference>
<dbReference type="InterPro" id="IPR007219">
    <property type="entry name" value="XnlR_reg_dom"/>
</dbReference>
<evidence type="ECO:0000256" key="3">
    <source>
        <dbReference type="ARBA" id="ARBA00023125"/>
    </source>
</evidence>
<dbReference type="PANTHER" id="PTHR31845:SF21">
    <property type="entry name" value="REGULATORY PROTEIN LEU3"/>
    <property type="match status" value="1"/>
</dbReference>
<name>A0A6A6CLG0_ZASCE</name>
<keyword evidence="2" id="KW-0805">Transcription regulation</keyword>
<proteinExistence type="predicted"/>
<keyword evidence="5" id="KW-0539">Nucleus</keyword>
<dbReference type="OrthoDB" id="3163292at2759"/>
<dbReference type="AlphaFoldDB" id="A0A6A6CLG0"/>
<dbReference type="GO" id="GO:0008270">
    <property type="term" value="F:zinc ion binding"/>
    <property type="evidence" value="ECO:0007669"/>
    <property type="project" value="InterPro"/>
</dbReference>
<dbReference type="EMBL" id="ML993595">
    <property type="protein sequence ID" value="KAF2166990.1"/>
    <property type="molecule type" value="Genomic_DNA"/>
</dbReference>
<evidence type="ECO:0000259" key="6">
    <source>
        <dbReference type="Pfam" id="PF04082"/>
    </source>
</evidence>
<evidence type="ECO:0000256" key="1">
    <source>
        <dbReference type="ARBA" id="ARBA00004123"/>
    </source>
</evidence>
<dbReference type="PANTHER" id="PTHR31845">
    <property type="entry name" value="FINGER DOMAIN PROTEIN, PUTATIVE-RELATED"/>
    <property type="match status" value="1"/>
</dbReference>
<dbReference type="CDD" id="cd12148">
    <property type="entry name" value="fungal_TF_MHR"/>
    <property type="match status" value="1"/>
</dbReference>
<dbReference type="GO" id="GO:0006351">
    <property type="term" value="P:DNA-templated transcription"/>
    <property type="evidence" value="ECO:0007669"/>
    <property type="project" value="InterPro"/>
</dbReference>
<evidence type="ECO:0000256" key="4">
    <source>
        <dbReference type="ARBA" id="ARBA00023163"/>
    </source>
</evidence>
<dbReference type="RefSeq" id="XP_033667879.1">
    <property type="nucleotide sequence ID" value="XM_033812812.1"/>
</dbReference>
<dbReference type="GO" id="GO:0005634">
    <property type="term" value="C:nucleus"/>
    <property type="evidence" value="ECO:0007669"/>
    <property type="project" value="UniProtKB-SubCell"/>
</dbReference>
<keyword evidence="3" id="KW-0238">DNA-binding</keyword>
<sequence>MSLSSAALAYIQSSFFQLYHEHLPVLDTHIDPVATYFASPLLFWIVVFTVSRNVSAYETRTNDHSALYDLVTRAVFNGYGDPLPTLEALLILSAWPLPLRRQPEDQRWLYSGIAMQKALQNGLHRIESVREYQPQGFMPTAATKIRHARIWRCWCYSSSQLSCELGLPSLVPLDHRRLTPDDSTIFRPEFLAKLQIALQVGRCHDVLDRIDTTHGIRMMRVLEEDIEAICAPLRLSFLQWTPSVEFVHLSLLLDMYCTYLSGGKPSVVSPELQASIARVASRMVDIFANTLSSPGQPPGTLRRLLAHHPKWTMKSATTATFALIKLAYLDRLPSDQIRQIEQSVRLACDALASDPSRENYEYRKVVKVVEVLSRKGVIDSALATNQIKTRFGASVFFELLYTATEWRKQHGILKSNGEPVTASDVAPIQAVDGPANDLTPTISDLTTFAFDDDYWAAGFDFGFSDMRMTGNSTWSFV</sequence>
<protein>
    <recommendedName>
        <fullName evidence="6">Xylanolytic transcriptional activator regulatory domain-containing protein</fullName>
    </recommendedName>
</protein>